<protein>
    <submittedName>
        <fullName evidence="1">Uncharacterized protein</fullName>
    </submittedName>
</protein>
<gene>
    <name evidence="1" type="ORF">RRG08_051351</name>
</gene>
<sequence length="123" mass="13666">METVASLCKIGETKAGRLEGLWCTQRGPLLEDTVECESHWMCEGLYIFDSPSTILGSPWHYAVSSMTELFTDSHPSDGNERIQLIGPACEVGSWSGHREKLSATVWMMSVSKRQTKEEAVKKG</sequence>
<name>A0AAE1B3Y1_9GAST</name>
<keyword evidence="2" id="KW-1185">Reference proteome</keyword>
<organism evidence="1 2">
    <name type="scientific">Elysia crispata</name>
    <name type="common">lettuce slug</name>
    <dbReference type="NCBI Taxonomy" id="231223"/>
    <lineage>
        <taxon>Eukaryota</taxon>
        <taxon>Metazoa</taxon>
        <taxon>Spiralia</taxon>
        <taxon>Lophotrochozoa</taxon>
        <taxon>Mollusca</taxon>
        <taxon>Gastropoda</taxon>
        <taxon>Heterobranchia</taxon>
        <taxon>Euthyneura</taxon>
        <taxon>Panpulmonata</taxon>
        <taxon>Sacoglossa</taxon>
        <taxon>Placobranchoidea</taxon>
        <taxon>Plakobranchidae</taxon>
        <taxon>Elysia</taxon>
    </lineage>
</organism>
<dbReference type="AlphaFoldDB" id="A0AAE1B3Y1"/>
<proteinExistence type="predicted"/>
<dbReference type="EMBL" id="JAWDGP010000593">
    <property type="protein sequence ID" value="KAK3799068.1"/>
    <property type="molecule type" value="Genomic_DNA"/>
</dbReference>
<reference evidence="1" key="1">
    <citation type="journal article" date="2023" name="G3 (Bethesda)">
        <title>A reference genome for the long-term kleptoplast-retaining sea slug Elysia crispata morphotype clarki.</title>
        <authorList>
            <person name="Eastman K.E."/>
            <person name="Pendleton A.L."/>
            <person name="Shaikh M.A."/>
            <person name="Suttiyut T."/>
            <person name="Ogas R."/>
            <person name="Tomko P."/>
            <person name="Gavelis G."/>
            <person name="Widhalm J.R."/>
            <person name="Wisecaver J.H."/>
        </authorList>
    </citation>
    <scope>NUCLEOTIDE SEQUENCE</scope>
    <source>
        <strain evidence="1">ECLA1</strain>
    </source>
</reference>
<comment type="caution">
    <text evidence="1">The sequence shown here is derived from an EMBL/GenBank/DDBJ whole genome shotgun (WGS) entry which is preliminary data.</text>
</comment>
<dbReference type="Proteomes" id="UP001283361">
    <property type="component" value="Unassembled WGS sequence"/>
</dbReference>
<evidence type="ECO:0000313" key="1">
    <source>
        <dbReference type="EMBL" id="KAK3799068.1"/>
    </source>
</evidence>
<evidence type="ECO:0000313" key="2">
    <source>
        <dbReference type="Proteomes" id="UP001283361"/>
    </source>
</evidence>
<accession>A0AAE1B3Y1</accession>